<protein>
    <submittedName>
        <fullName evidence="2">Uncharacterized protein</fullName>
    </submittedName>
</protein>
<feature type="non-terminal residue" evidence="2">
    <location>
        <position position="129"/>
    </location>
</feature>
<reference evidence="2" key="2">
    <citation type="submission" date="2022-01" db="EMBL/GenBank/DDBJ databases">
        <authorList>
            <person name="Yamashiro T."/>
            <person name="Shiraishi A."/>
            <person name="Satake H."/>
            <person name="Nakayama K."/>
        </authorList>
    </citation>
    <scope>NUCLEOTIDE SEQUENCE</scope>
</reference>
<reference evidence="2" key="1">
    <citation type="journal article" date="2022" name="Int. J. Mol. Sci.">
        <title>Draft Genome of Tanacetum Coccineum: Genomic Comparison of Closely Related Tanacetum-Family Plants.</title>
        <authorList>
            <person name="Yamashiro T."/>
            <person name="Shiraishi A."/>
            <person name="Nakayama K."/>
            <person name="Satake H."/>
        </authorList>
    </citation>
    <scope>NUCLEOTIDE SEQUENCE</scope>
</reference>
<dbReference type="Proteomes" id="UP001151760">
    <property type="component" value="Unassembled WGS sequence"/>
</dbReference>
<proteinExistence type="predicted"/>
<keyword evidence="3" id="KW-1185">Reference proteome</keyword>
<organism evidence="2 3">
    <name type="scientific">Tanacetum coccineum</name>
    <dbReference type="NCBI Taxonomy" id="301880"/>
    <lineage>
        <taxon>Eukaryota</taxon>
        <taxon>Viridiplantae</taxon>
        <taxon>Streptophyta</taxon>
        <taxon>Embryophyta</taxon>
        <taxon>Tracheophyta</taxon>
        <taxon>Spermatophyta</taxon>
        <taxon>Magnoliopsida</taxon>
        <taxon>eudicotyledons</taxon>
        <taxon>Gunneridae</taxon>
        <taxon>Pentapetalae</taxon>
        <taxon>asterids</taxon>
        <taxon>campanulids</taxon>
        <taxon>Asterales</taxon>
        <taxon>Asteraceae</taxon>
        <taxon>Asteroideae</taxon>
        <taxon>Anthemideae</taxon>
        <taxon>Anthemidinae</taxon>
        <taxon>Tanacetum</taxon>
    </lineage>
</organism>
<dbReference type="EMBL" id="BQNB010017938">
    <property type="protein sequence ID" value="GJT68892.1"/>
    <property type="molecule type" value="Genomic_DNA"/>
</dbReference>
<evidence type="ECO:0000313" key="2">
    <source>
        <dbReference type="EMBL" id="GJT68892.1"/>
    </source>
</evidence>
<comment type="caution">
    <text evidence="2">The sequence shown here is derived from an EMBL/GenBank/DDBJ whole genome shotgun (WGS) entry which is preliminary data.</text>
</comment>
<sequence>MAQQPMRSKEELCPTNQRFVPNKSNILIDLEEIQDEPLFDISLELHKHNTIFNAITLSTEVLEIYMQQFWYTTAKNEKNKKYYFVLDYQRFKLNADLFHNALQISPRQPQNSLSHHRSKQNLSNSSRRW</sequence>
<accession>A0ABQ5G1N9</accession>
<gene>
    <name evidence="2" type="ORF">Tco_1020372</name>
</gene>
<evidence type="ECO:0000313" key="3">
    <source>
        <dbReference type="Proteomes" id="UP001151760"/>
    </source>
</evidence>
<name>A0ABQ5G1N9_9ASTR</name>
<feature type="region of interest" description="Disordered" evidence="1">
    <location>
        <begin position="108"/>
        <end position="129"/>
    </location>
</feature>
<feature type="compositionally biased region" description="Polar residues" evidence="1">
    <location>
        <begin position="120"/>
        <end position="129"/>
    </location>
</feature>
<evidence type="ECO:0000256" key="1">
    <source>
        <dbReference type="SAM" id="MobiDB-lite"/>
    </source>
</evidence>